<dbReference type="Proteomes" id="UP001290861">
    <property type="component" value="Unassembled WGS sequence"/>
</dbReference>
<evidence type="ECO:0000313" key="6">
    <source>
        <dbReference type="Proteomes" id="UP001290861"/>
    </source>
</evidence>
<name>A0ABU5MYI8_9BACT</name>
<evidence type="ECO:0000259" key="4">
    <source>
        <dbReference type="SMART" id="SM01027"/>
    </source>
</evidence>
<dbReference type="PANTHER" id="PTHR11203:SF37">
    <property type="entry name" value="INTEGRATOR COMPLEX SUBUNIT 11"/>
    <property type="match status" value="1"/>
</dbReference>
<proteinExistence type="predicted"/>
<dbReference type="Gene3D" id="3.40.50.10890">
    <property type="match status" value="1"/>
</dbReference>
<dbReference type="PANTHER" id="PTHR11203">
    <property type="entry name" value="CLEAVAGE AND POLYADENYLATION SPECIFICITY FACTOR FAMILY MEMBER"/>
    <property type="match status" value="1"/>
</dbReference>
<protein>
    <submittedName>
        <fullName evidence="5">MBL fold metallo-hydrolase</fullName>
        <ecNumber evidence="5">3.-.-.-</ecNumber>
    </submittedName>
</protein>
<evidence type="ECO:0000256" key="2">
    <source>
        <dbReference type="SAM" id="MobiDB-lite"/>
    </source>
</evidence>
<dbReference type="Pfam" id="PF07521">
    <property type="entry name" value="RMMBL"/>
    <property type="match status" value="1"/>
</dbReference>
<accession>A0ABU5MYI8</accession>
<dbReference type="GO" id="GO:0016787">
    <property type="term" value="F:hydrolase activity"/>
    <property type="evidence" value="ECO:0007669"/>
    <property type="project" value="UniProtKB-KW"/>
</dbReference>
<evidence type="ECO:0000313" key="5">
    <source>
        <dbReference type="EMBL" id="MDZ8119238.1"/>
    </source>
</evidence>
<dbReference type="Pfam" id="PF00753">
    <property type="entry name" value="Lactamase_B"/>
    <property type="match status" value="1"/>
</dbReference>
<dbReference type="CDD" id="cd16295">
    <property type="entry name" value="TTHA0252-CPSF-like_MBL-fold"/>
    <property type="match status" value="1"/>
</dbReference>
<dbReference type="EMBL" id="JARVCO010000010">
    <property type="protein sequence ID" value="MDZ8119238.1"/>
    <property type="molecule type" value="Genomic_DNA"/>
</dbReference>
<dbReference type="Gene3D" id="3.60.15.10">
    <property type="entry name" value="Ribonuclease Z/Hydroxyacylglutathione hydrolase-like"/>
    <property type="match status" value="1"/>
</dbReference>
<dbReference type="RefSeq" id="WP_322609022.1">
    <property type="nucleotide sequence ID" value="NZ_JARVCO010000010.1"/>
</dbReference>
<dbReference type="InterPro" id="IPR001279">
    <property type="entry name" value="Metallo-B-lactamas"/>
</dbReference>
<dbReference type="InterPro" id="IPR036866">
    <property type="entry name" value="RibonucZ/Hydroxyglut_hydro"/>
</dbReference>
<keyword evidence="1 5" id="KW-0378">Hydrolase</keyword>
<feature type="compositionally biased region" description="Basic residues" evidence="2">
    <location>
        <begin position="110"/>
        <end position="120"/>
    </location>
</feature>
<dbReference type="EC" id="3.-.-.-" evidence="5"/>
<feature type="domain" description="Metallo-beta-lactamase" evidence="3">
    <location>
        <begin position="15"/>
        <end position="232"/>
    </location>
</feature>
<feature type="region of interest" description="Disordered" evidence="2">
    <location>
        <begin position="107"/>
        <end position="126"/>
    </location>
</feature>
<evidence type="ECO:0000259" key="3">
    <source>
        <dbReference type="SMART" id="SM00849"/>
    </source>
</evidence>
<comment type="caution">
    <text evidence="5">The sequence shown here is derived from an EMBL/GenBank/DDBJ whole genome shotgun (WGS) entry which is preliminary data.</text>
</comment>
<dbReference type="SUPFAM" id="SSF56281">
    <property type="entry name" value="Metallo-hydrolase/oxidoreductase"/>
    <property type="match status" value="1"/>
</dbReference>
<feature type="domain" description="Beta-Casp" evidence="4">
    <location>
        <begin position="257"/>
        <end position="382"/>
    </location>
</feature>
<reference evidence="5 6" key="1">
    <citation type="journal article" date="2024" name="Appl. Environ. Microbiol.">
        <title>Pontiella agarivorans sp. nov., a novel marine anaerobic bacterium capable of degrading macroalgal polysaccharides and fixing nitrogen.</title>
        <authorList>
            <person name="Liu N."/>
            <person name="Kivenson V."/>
            <person name="Peng X."/>
            <person name="Cui Z."/>
            <person name="Lankiewicz T.S."/>
            <person name="Gosselin K.M."/>
            <person name="English C.J."/>
            <person name="Blair E.M."/>
            <person name="O'Malley M.A."/>
            <person name="Valentine D.L."/>
        </authorList>
    </citation>
    <scope>NUCLEOTIDE SEQUENCE [LARGE SCALE GENOMIC DNA]</scope>
    <source>
        <strain evidence="5 6">NLcol2</strain>
    </source>
</reference>
<gene>
    <name evidence="5" type="ORF">P9H32_11440</name>
</gene>
<dbReference type="InterPro" id="IPR022712">
    <property type="entry name" value="Beta_Casp"/>
</dbReference>
<keyword evidence="6" id="KW-1185">Reference proteome</keyword>
<dbReference type="Pfam" id="PF10996">
    <property type="entry name" value="Beta-Casp"/>
    <property type="match status" value="1"/>
</dbReference>
<dbReference type="SMART" id="SM01027">
    <property type="entry name" value="Beta-Casp"/>
    <property type="match status" value="1"/>
</dbReference>
<dbReference type="InterPro" id="IPR050698">
    <property type="entry name" value="MBL"/>
</dbReference>
<dbReference type="SMART" id="SM00849">
    <property type="entry name" value="Lactamase_B"/>
    <property type="match status" value="1"/>
</dbReference>
<dbReference type="InterPro" id="IPR011108">
    <property type="entry name" value="RMMBL"/>
</dbReference>
<evidence type="ECO:0000256" key="1">
    <source>
        <dbReference type="ARBA" id="ARBA00022801"/>
    </source>
</evidence>
<organism evidence="5 6">
    <name type="scientific">Pontiella agarivorans</name>
    <dbReference type="NCBI Taxonomy" id="3038953"/>
    <lineage>
        <taxon>Bacteria</taxon>
        <taxon>Pseudomonadati</taxon>
        <taxon>Kiritimatiellota</taxon>
        <taxon>Kiritimatiellia</taxon>
        <taxon>Kiritimatiellales</taxon>
        <taxon>Pontiellaceae</taxon>
        <taxon>Pontiella</taxon>
    </lineage>
</organism>
<sequence length="468" mass="52430">MQIKLNFFGAAKNVTGSCYYLEANGKRFLIDCGLYQERDLKPRNWADFPVPANTIDAVLLTHAHLDHCGRIPKLVKEGFDGTVYATSATAEIANIIMQDSAHIQEEDIKHKKRRHEKQGKKSPFPYEPLYTMEDAQKAGSLFSKVKYAQPLTIGEGITAEFREAGHVFGSSSIRISITQGSETRTILFSGDVGRWDLPIMRDPHQYESADYVLVESTYGDRVHGEVKDIPGELERIINETVEAGGNIIIPSFALERTQELLYHLNSLVNEKRIPLMPVFVDSPMAIKITDVFKKHPDLFDEETLEQLRAGDKPCDFPRLKMTRSVDDSKAIAHVKESAIIIAGSGMCTGGRVKHHLKSNLGRPESTILFVGYQSHGTLGRIILDGAETVRLFGEQYEVNARVAKISGFSAHADQNELLQWLSSIRQPPKKIFITHGEEKQASAFAEFLAVKNGWNCMVPEYEQEVILD</sequence>